<dbReference type="WBParaSite" id="PS1159_v2.g7770.t1">
    <property type="protein sequence ID" value="PS1159_v2.g7770.t1"/>
    <property type="gene ID" value="PS1159_v2.g7770"/>
</dbReference>
<name>A0AC35GRE9_9BILA</name>
<evidence type="ECO:0000313" key="2">
    <source>
        <dbReference type="WBParaSite" id="PS1159_v2.g7770.t1"/>
    </source>
</evidence>
<accession>A0AC35GRE9</accession>
<reference evidence="2" key="1">
    <citation type="submission" date="2022-11" db="UniProtKB">
        <authorList>
            <consortium name="WormBaseParasite"/>
        </authorList>
    </citation>
    <scope>IDENTIFICATION</scope>
</reference>
<organism evidence="1 2">
    <name type="scientific">Panagrolaimus sp. PS1159</name>
    <dbReference type="NCBI Taxonomy" id="55785"/>
    <lineage>
        <taxon>Eukaryota</taxon>
        <taxon>Metazoa</taxon>
        <taxon>Ecdysozoa</taxon>
        <taxon>Nematoda</taxon>
        <taxon>Chromadorea</taxon>
        <taxon>Rhabditida</taxon>
        <taxon>Tylenchina</taxon>
        <taxon>Panagrolaimomorpha</taxon>
        <taxon>Panagrolaimoidea</taxon>
        <taxon>Panagrolaimidae</taxon>
        <taxon>Panagrolaimus</taxon>
    </lineage>
</organism>
<dbReference type="Proteomes" id="UP000887580">
    <property type="component" value="Unplaced"/>
</dbReference>
<evidence type="ECO:0000313" key="1">
    <source>
        <dbReference type="Proteomes" id="UP000887580"/>
    </source>
</evidence>
<sequence length="446" mass="50781">MDKPPSTSSNSMRPNVDEKFHGLIPLLEESQDHIWKFSCPETIERKELAHIVDKIYCKHRHVWAIFVYLESFKNEKHWVDFLLKNCGKVNVEQCTPLKYARTGTVGYYLRQQGEEGERCSLTIEQLFNQNLSLELDTPNVFKRDNFTKLLKLSKNNSFYYGENNALVDLKNLDAASKRELFWLNDVKTDLDILIPSQSESKILGVTTAMVNIASIGCASSEHLEDVFLYSMNYHFGGADRYWLFKHAFSFFKYNHIIIDAIAGCKHSVLHKDYLGDTEFHEAQGEPFEQAVQRPGEIVFTFSASVHAVMNTGNAVTSEKNWYGKLWKLVARGVKRCTCAKHESFKIIYDELYRGEADMKMKLNIPEDDFMSQISNFIAANQMPDLYQDVGSDISILENENLLGQIVESSSSNNAGSSSNQASSYQQSDLIDNVFALFGQDSVAQPV</sequence>
<proteinExistence type="predicted"/>
<protein>
    <submittedName>
        <fullName evidence="2">JmjC domain-containing protein</fullName>
    </submittedName>
</protein>